<dbReference type="PROSITE" id="PS00232">
    <property type="entry name" value="CADHERIN_1"/>
    <property type="match status" value="1"/>
</dbReference>
<dbReference type="PANTHER" id="PTHR24027">
    <property type="entry name" value="CADHERIN-23"/>
    <property type="match status" value="1"/>
</dbReference>
<name>A0A9Q0IDW9_9TELE</name>
<reference evidence="8" key="1">
    <citation type="submission" date="2022-07" db="EMBL/GenBank/DDBJ databases">
        <title>Chromosome-level genome of Muraenolepis orangiensis.</title>
        <authorList>
            <person name="Kim J."/>
        </authorList>
    </citation>
    <scope>NUCLEOTIDE SEQUENCE</scope>
    <source>
        <strain evidence="8">KU_S4_2022</strain>
        <tissue evidence="8">Muscle</tissue>
    </source>
</reference>
<dbReference type="GO" id="GO:0008013">
    <property type="term" value="F:beta-catenin binding"/>
    <property type="evidence" value="ECO:0007669"/>
    <property type="project" value="TreeGrafter"/>
</dbReference>
<keyword evidence="3 5" id="KW-0106">Calcium</keyword>
<evidence type="ECO:0000259" key="7">
    <source>
        <dbReference type="PROSITE" id="PS50268"/>
    </source>
</evidence>
<dbReference type="GO" id="GO:0045296">
    <property type="term" value="F:cadherin binding"/>
    <property type="evidence" value="ECO:0007669"/>
    <property type="project" value="TreeGrafter"/>
</dbReference>
<dbReference type="GO" id="GO:0016477">
    <property type="term" value="P:cell migration"/>
    <property type="evidence" value="ECO:0007669"/>
    <property type="project" value="TreeGrafter"/>
</dbReference>
<dbReference type="AlphaFoldDB" id="A0A9Q0IDW9"/>
<feature type="region of interest" description="Disordered" evidence="6">
    <location>
        <begin position="22"/>
        <end position="48"/>
    </location>
</feature>
<comment type="caution">
    <text evidence="8">The sequence shown here is derived from an EMBL/GenBank/DDBJ whole genome shotgun (WGS) entry which is preliminary data.</text>
</comment>
<keyword evidence="4" id="KW-0472">Membrane</keyword>
<evidence type="ECO:0000256" key="1">
    <source>
        <dbReference type="ARBA" id="ARBA00004370"/>
    </source>
</evidence>
<dbReference type="Gene3D" id="2.60.40.60">
    <property type="entry name" value="Cadherins"/>
    <property type="match status" value="1"/>
</dbReference>
<dbReference type="GO" id="GO:0007043">
    <property type="term" value="P:cell-cell junction assembly"/>
    <property type="evidence" value="ECO:0007669"/>
    <property type="project" value="TreeGrafter"/>
</dbReference>
<evidence type="ECO:0000256" key="5">
    <source>
        <dbReference type="PROSITE-ProRule" id="PRU00043"/>
    </source>
</evidence>
<dbReference type="GO" id="GO:0007156">
    <property type="term" value="P:homophilic cell adhesion via plasma membrane adhesion molecules"/>
    <property type="evidence" value="ECO:0007669"/>
    <property type="project" value="InterPro"/>
</dbReference>
<dbReference type="GO" id="GO:0044331">
    <property type="term" value="P:cell-cell adhesion mediated by cadherin"/>
    <property type="evidence" value="ECO:0007669"/>
    <property type="project" value="TreeGrafter"/>
</dbReference>
<dbReference type="SUPFAM" id="SSF49313">
    <property type="entry name" value="Cadherin-like"/>
    <property type="match status" value="1"/>
</dbReference>
<dbReference type="GO" id="GO:0016339">
    <property type="term" value="P:calcium-dependent cell-cell adhesion via plasma membrane cell adhesion molecules"/>
    <property type="evidence" value="ECO:0007669"/>
    <property type="project" value="TreeGrafter"/>
</dbReference>
<dbReference type="EMBL" id="JANIIK010000111">
    <property type="protein sequence ID" value="KAJ3594850.1"/>
    <property type="molecule type" value="Genomic_DNA"/>
</dbReference>
<feature type="domain" description="Cadherin" evidence="7">
    <location>
        <begin position="56"/>
        <end position="100"/>
    </location>
</feature>
<comment type="subcellular location">
    <subcellularLocation>
        <location evidence="1">Membrane</location>
    </subcellularLocation>
</comment>
<dbReference type="GO" id="GO:0016342">
    <property type="term" value="C:catenin complex"/>
    <property type="evidence" value="ECO:0007669"/>
    <property type="project" value="TreeGrafter"/>
</dbReference>
<protein>
    <recommendedName>
        <fullName evidence="7">Cadherin domain-containing protein</fullName>
    </recommendedName>
</protein>
<keyword evidence="2" id="KW-0677">Repeat</keyword>
<dbReference type="InterPro" id="IPR002126">
    <property type="entry name" value="Cadherin-like_dom"/>
</dbReference>
<evidence type="ECO:0000256" key="2">
    <source>
        <dbReference type="ARBA" id="ARBA00022737"/>
    </source>
</evidence>
<dbReference type="SMART" id="SM00112">
    <property type="entry name" value="CA"/>
    <property type="match status" value="1"/>
</dbReference>
<dbReference type="CDD" id="cd11304">
    <property type="entry name" value="Cadherin_repeat"/>
    <property type="match status" value="1"/>
</dbReference>
<dbReference type="InterPro" id="IPR020894">
    <property type="entry name" value="Cadherin_CS"/>
</dbReference>
<keyword evidence="9" id="KW-1185">Reference proteome</keyword>
<dbReference type="PRINTS" id="PR00205">
    <property type="entry name" value="CADHERIN"/>
</dbReference>
<dbReference type="Proteomes" id="UP001148018">
    <property type="component" value="Unassembled WGS sequence"/>
</dbReference>
<dbReference type="PANTHER" id="PTHR24027:SF272">
    <property type="entry name" value="CADHERIN-24"/>
    <property type="match status" value="1"/>
</dbReference>
<organism evidence="8 9">
    <name type="scientific">Muraenolepis orangiensis</name>
    <name type="common">Patagonian moray cod</name>
    <dbReference type="NCBI Taxonomy" id="630683"/>
    <lineage>
        <taxon>Eukaryota</taxon>
        <taxon>Metazoa</taxon>
        <taxon>Chordata</taxon>
        <taxon>Craniata</taxon>
        <taxon>Vertebrata</taxon>
        <taxon>Euteleostomi</taxon>
        <taxon>Actinopterygii</taxon>
        <taxon>Neopterygii</taxon>
        <taxon>Teleostei</taxon>
        <taxon>Neoteleostei</taxon>
        <taxon>Acanthomorphata</taxon>
        <taxon>Zeiogadaria</taxon>
        <taxon>Gadariae</taxon>
        <taxon>Gadiformes</taxon>
        <taxon>Muraenolepidoidei</taxon>
        <taxon>Muraenolepididae</taxon>
        <taxon>Muraenolepis</taxon>
    </lineage>
</organism>
<evidence type="ECO:0000256" key="3">
    <source>
        <dbReference type="ARBA" id="ARBA00022837"/>
    </source>
</evidence>
<evidence type="ECO:0000313" key="9">
    <source>
        <dbReference type="Proteomes" id="UP001148018"/>
    </source>
</evidence>
<proteinExistence type="predicted"/>
<accession>A0A9Q0IDW9</accession>
<dbReference type="GO" id="GO:0034332">
    <property type="term" value="P:adherens junction organization"/>
    <property type="evidence" value="ECO:0007669"/>
    <property type="project" value="TreeGrafter"/>
</dbReference>
<evidence type="ECO:0000256" key="4">
    <source>
        <dbReference type="ARBA" id="ARBA00023136"/>
    </source>
</evidence>
<dbReference type="PROSITE" id="PS50268">
    <property type="entry name" value="CADHERIN_2"/>
    <property type="match status" value="1"/>
</dbReference>
<dbReference type="InterPro" id="IPR039808">
    <property type="entry name" value="Cadherin"/>
</dbReference>
<dbReference type="InterPro" id="IPR015919">
    <property type="entry name" value="Cadherin-like_sf"/>
</dbReference>
<evidence type="ECO:0000256" key="6">
    <source>
        <dbReference type="SAM" id="MobiDB-lite"/>
    </source>
</evidence>
<gene>
    <name evidence="8" type="ORF">NHX12_004155</name>
</gene>
<dbReference type="GO" id="GO:0005912">
    <property type="term" value="C:adherens junction"/>
    <property type="evidence" value="ECO:0007669"/>
    <property type="project" value="TreeGrafter"/>
</dbReference>
<dbReference type="GO" id="GO:0005509">
    <property type="term" value="F:calcium ion binding"/>
    <property type="evidence" value="ECO:0007669"/>
    <property type="project" value="UniProtKB-UniRule"/>
</dbReference>
<feature type="non-terminal residue" evidence="8">
    <location>
        <position position="152"/>
    </location>
</feature>
<dbReference type="GO" id="GO:0000902">
    <property type="term" value="P:cell morphogenesis"/>
    <property type="evidence" value="ECO:0007669"/>
    <property type="project" value="TreeGrafter"/>
</dbReference>
<evidence type="ECO:0000313" key="8">
    <source>
        <dbReference type="EMBL" id="KAJ3594850.1"/>
    </source>
</evidence>
<sequence>HNYSRSSVYRLVVWRRGRLEEGEAGGGGGGWRRGRLEEEGEAGGGGGTLCTAVPDLDRESQDQFLVVLQAKDMGGHLGGLSGTTTVTVRLTDVNDNPPRFTHLVLISHLQPMSRSSSSSSISSTLTLYVPLVLRDGTSGLTSSSTVTVSAPA</sequence>